<comment type="caution">
    <text evidence="1">The sequence shown here is derived from an EMBL/GenBank/DDBJ whole genome shotgun (WGS) entry which is preliminary data.</text>
</comment>
<protein>
    <submittedName>
        <fullName evidence="1">Uncharacterized protein</fullName>
    </submittedName>
</protein>
<evidence type="ECO:0000313" key="2">
    <source>
        <dbReference type="Proteomes" id="UP001157502"/>
    </source>
</evidence>
<accession>A0ACC2FIP6</accession>
<organism evidence="1 2">
    <name type="scientific">Dallia pectoralis</name>
    <name type="common">Alaska blackfish</name>
    <dbReference type="NCBI Taxonomy" id="75939"/>
    <lineage>
        <taxon>Eukaryota</taxon>
        <taxon>Metazoa</taxon>
        <taxon>Chordata</taxon>
        <taxon>Craniata</taxon>
        <taxon>Vertebrata</taxon>
        <taxon>Euteleostomi</taxon>
        <taxon>Actinopterygii</taxon>
        <taxon>Neopterygii</taxon>
        <taxon>Teleostei</taxon>
        <taxon>Protacanthopterygii</taxon>
        <taxon>Esociformes</taxon>
        <taxon>Umbridae</taxon>
        <taxon>Dallia</taxon>
    </lineage>
</organism>
<evidence type="ECO:0000313" key="1">
    <source>
        <dbReference type="EMBL" id="KAJ7991254.1"/>
    </source>
</evidence>
<keyword evidence="2" id="KW-1185">Reference proteome</keyword>
<reference evidence="1" key="1">
    <citation type="submission" date="2021-05" db="EMBL/GenBank/DDBJ databases">
        <authorList>
            <person name="Pan Q."/>
            <person name="Jouanno E."/>
            <person name="Zahm M."/>
            <person name="Klopp C."/>
            <person name="Cabau C."/>
            <person name="Louis A."/>
            <person name="Berthelot C."/>
            <person name="Parey E."/>
            <person name="Roest Crollius H."/>
            <person name="Montfort J."/>
            <person name="Robinson-Rechavi M."/>
            <person name="Bouchez O."/>
            <person name="Lampietro C."/>
            <person name="Lopez Roques C."/>
            <person name="Donnadieu C."/>
            <person name="Postlethwait J."/>
            <person name="Bobe J."/>
            <person name="Dillon D."/>
            <person name="Chandos A."/>
            <person name="von Hippel F."/>
            <person name="Guiguen Y."/>
        </authorList>
    </citation>
    <scope>NUCLEOTIDE SEQUENCE</scope>
    <source>
        <strain evidence="1">YG-Jan2019</strain>
    </source>
</reference>
<sequence>MYQTTPLNSTHRNHEALFDGFATGLAEEIKDELAARDLPRDIDSLIDLSTRIGNRLQEQHGTRHPERAHYPKATVVAERSTSKQGQCETGSTSAYCRNDPRAVDYAPVEPY</sequence>
<dbReference type="Proteomes" id="UP001157502">
    <property type="component" value="Chromosome 27"/>
</dbReference>
<gene>
    <name evidence="1" type="ORF">DPEC_G00295410</name>
</gene>
<name>A0ACC2FIP6_DALPE</name>
<dbReference type="EMBL" id="CM055754">
    <property type="protein sequence ID" value="KAJ7991254.1"/>
    <property type="molecule type" value="Genomic_DNA"/>
</dbReference>
<proteinExistence type="predicted"/>